<organism evidence="3 4">
    <name type="scientific">Kineococcus mangrovi</name>
    <dbReference type="NCBI Taxonomy" id="1660183"/>
    <lineage>
        <taxon>Bacteria</taxon>
        <taxon>Bacillati</taxon>
        <taxon>Actinomycetota</taxon>
        <taxon>Actinomycetes</taxon>
        <taxon>Kineosporiales</taxon>
        <taxon>Kineosporiaceae</taxon>
        <taxon>Kineococcus</taxon>
    </lineage>
</organism>
<dbReference type="RefSeq" id="WP_370717815.1">
    <property type="nucleotide sequence ID" value="NZ_JBGGTQ010000002.1"/>
</dbReference>
<evidence type="ECO:0000313" key="3">
    <source>
        <dbReference type="EMBL" id="MEZ0491787.1"/>
    </source>
</evidence>
<dbReference type="GO" id="GO:0004751">
    <property type="term" value="F:ribose-5-phosphate isomerase activity"/>
    <property type="evidence" value="ECO:0007669"/>
    <property type="project" value="UniProtKB-EC"/>
</dbReference>
<accession>A0ABV4I3K3</accession>
<dbReference type="PANTHER" id="PTHR43732:SF1">
    <property type="entry name" value="RIBOSE 5-PHOSPHATE ISOMERASE"/>
    <property type="match status" value="1"/>
</dbReference>
<evidence type="ECO:0000256" key="2">
    <source>
        <dbReference type="ARBA" id="ARBA00023235"/>
    </source>
</evidence>
<dbReference type="InterPro" id="IPR003500">
    <property type="entry name" value="RpiB_LacA_LacB"/>
</dbReference>
<name>A0ABV4I3K3_9ACTN</name>
<dbReference type="InterPro" id="IPR011860">
    <property type="entry name" value="Rib-5-P_Isoase_Actino"/>
</dbReference>
<dbReference type="EC" id="5.3.1.6" evidence="3"/>
<dbReference type="NCBIfam" id="NF004051">
    <property type="entry name" value="PRK05571.1"/>
    <property type="match status" value="1"/>
</dbReference>
<dbReference type="Proteomes" id="UP001566476">
    <property type="component" value="Unassembled WGS sequence"/>
</dbReference>
<comment type="similarity">
    <text evidence="1">Belongs to the LacAB/RpiB family.</text>
</comment>
<comment type="caution">
    <text evidence="3">The sequence shown here is derived from an EMBL/GenBank/DDBJ whole genome shotgun (WGS) entry which is preliminary data.</text>
</comment>
<dbReference type="NCBIfam" id="TIGR00689">
    <property type="entry name" value="rpiB_lacA_lacB"/>
    <property type="match status" value="1"/>
</dbReference>
<keyword evidence="4" id="KW-1185">Reference proteome</keyword>
<dbReference type="Pfam" id="PF02502">
    <property type="entry name" value="LacAB_rpiB"/>
    <property type="match status" value="1"/>
</dbReference>
<reference evidence="3 4" key="1">
    <citation type="submission" date="2024-07" db="EMBL/GenBank/DDBJ databases">
        <authorList>
            <person name="Thanompreechachai J."/>
            <person name="Duangmal K."/>
        </authorList>
    </citation>
    <scope>NUCLEOTIDE SEQUENCE [LARGE SCALE GENOMIC DNA]</scope>
    <source>
        <strain evidence="3 4">TBRC 1896</strain>
    </source>
</reference>
<dbReference type="SUPFAM" id="SSF89623">
    <property type="entry name" value="Ribose/Galactose isomerase RpiB/AlsB"/>
    <property type="match status" value="1"/>
</dbReference>
<keyword evidence="2 3" id="KW-0413">Isomerase</keyword>
<gene>
    <name evidence="3" type="ORF">AB2L28_05995</name>
</gene>
<proteinExistence type="inferred from homology"/>
<dbReference type="Gene3D" id="3.40.1400.10">
    <property type="entry name" value="Sugar-phosphate isomerase, RpiB/LacA/LacB"/>
    <property type="match status" value="1"/>
</dbReference>
<dbReference type="InterPro" id="IPR051812">
    <property type="entry name" value="SPI_LacAB/RpiB"/>
</dbReference>
<protein>
    <submittedName>
        <fullName evidence="3">Ribose-5-phosphate isomerase</fullName>
        <ecNumber evidence="3">5.3.1.6</ecNumber>
    </submittedName>
</protein>
<dbReference type="PANTHER" id="PTHR43732">
    <property type="entry name" value="RIBOSE 5-PHOSPHATE ISOMERASE-RELATED"/>
    <property type="match status" value="1"/>
</dbReference>
<evidence type="ECO:0000256" key="1">
    <source>
        <dbReference type="ARBA" id="ARBA00008754"/>
    </source>
</evidence>
<dbReference type="InterPro" id="IPR036569">
    <property type="entry name" value="RpiB_LacA_LacB_sf"/>
</dbReference>
<dbReference type="PIRSF" id="PIRSF005384">
    <property type="entry name" value="RpiB_LacA_B"/>
    <property type="match status" value="1"/>
</dbReference>
<sequence>MTDQQRDLAWRVVVAADEAGVSYKDAIKADLLKDPRVKEVIDVGVGSDTDKTAYPHVAVAGARKIAAGEADRGIFVCGTGMGVAIAANKVPGIRASVAHDSFSVERLVLSNDGQVLTLGERVVGRELARRLAREFLGYVFDTSSASAAKVEAITGYETAATDGETSASTC</sequence>
<dbReference type="NCBIfam" id="TIGR02133">
    <property type="entry name" value="RPI_actino"/>
    <property type="match status" value="1"/>
</dbReference>
<evidence type="ECO:0000313" key="4">
    <source>
        <dbReference type="Proteomes" id="UP001566476"/>
    </source>
</evidence>
<dbReference type="EMBL" id="JBGGTQ010000002">
    <property type="protein sequence ID" value="MEZ0491787.1"/>
    <property type="molecule type" value="Genomic_DNA"/>
</dbReference>